<protein>
    <submittedName>
        <fullName evidence="2">Uncharacterized protein</fullName>
    </submittedName>
</protein>
<name>A0AAE0JYV8_9PEZI</name>
<proteinExistence type="predicted"/>
<reference evidence="2" key="1">
    <citation type="journal article" date="2023" name="Mol. Phylogenet. Evol.">
        <title>Genome-scale phylogeny and comparative genomics of the fungal order Sordariales.</title>
        <authorList>
            <person name="Hensen N."/>
            <person name="Bonometti L."/>
            <person name="Westerberg I."/>
            <person name="Brannstrom I.O."/>
            <person name="Guillou S."/>
            <person name="Cros-Aarteil S."/>
            <person name="Calhoun S."/>
            <person name="Haridas S."/>
            <person name="Kuo A."/>
            <person name="Mondo S."/>
            <person name="Pangilinan J."/>
            <person name="Riley R."/>
            <person name="LaButti K."/>
            <person name="Andreopoulos B."/>
            <person name="Lipzen A."/>
            <person name="Chen C."/>
            <person name="Yan M."/>
            <person name="Daum C."/>
            <person name="Ng V."/>
            <person name="Clum A."/>
            <person name="Steindorff A."/>
            <person name="Ohm R.A."/>
            <person name="Martin F."/>
            <person name="Silar P."/>
            <person name="Natvig D.O."/>
            <person name="Lalanne C."/>
            <person name="Gautier V."/>
            <person name="Ament-Velasquez S.L."/>
            <person name="Kruys A."/>
            <person name="Hutchinson M.I."/>
            <person name="Powell A.J."/>
            <person name="Barry K."/>
            <person name="Miller A.N."/>
            <person name="Grigoriev I.V."/>
            <person name="Debuchy R."/>
            <person name="Gladieux P."/>
            <person name="Hiltunen Thoren M."/>
            <person name="Johannesson H."/>
        </authorList>
    </citation>
    <scope>NUCLEOTIDE SEQUENCE</scope>
    <source>
        <strain evidence="2">CBS 958.72</strain>
    </source>
</reference>
<evidence type="ECO:0000313" key="2">
    <source>
        <dbReference type="EMBL" id="KAK3366196.1"/>
    </source>
</evidence>
<dbReference type="Proteomes" id="UP001287356">
    <property type="component" value="Unassembled WGS sequence"/>
</dbReference>
<evidence type="ECO:0000313" key="3">
    <source>
        <dbReference type="Proteomes" id="UP001287356"/>
    </source>
</evidence>
<keyword evidence="1" id="KW-1133">Transmembrane helix</keyword>
<keyword evidence="3" id="KW-1185">Reference proteome</keyword>
<feature type="transmembrane region" description="Helical" evidence="1">
    <location>
        <begin position="12"/>
        <end position="27"/>
    </location>
</feature>
<organism evidence="2 3">
    <name type="scientific">Lasiosphaeria ovina</name>
    <dbReference type="NCBI Taxonomy" id="92902"/>
    <lineage>
        <taxon>Eukaryota</taxon>
        <taxon>Fungi</taxon>
        <taxon>Dikarya</taxon>
        <taxon>Ascomycota</taxon>
        <taxon>Pezizomycotina</taxon>
        <taxon>Sordariomycetes</taxon>
        <taxon>Sordariomycetidae</taxon>
        <taxon>Sordariales</taxon>
        <taxon>Lasiosphaeriaceae</taxon>
        <taxon>Lasiosphaeria</taxon>
    </lineage>
</organism>
<accession>A0AAE0JYV8</accession>
<keyword evidence="1" id="KW-0812">Transmembrane</keyword>
<dbReference type="AlphaFoldDB" id="A0AAE0JYV8"/>
<evidence type="ECO:0000256" key="1">
    <source>
        <dbReference type="SAM" id="Phobius"/>
    </source>
</evidence>
<dbReference type="EMBL" id="JAULSN010000008">
    <property type="protein sequence ID" value="KAK3366196.1"/>
    <property type="molecule type" value="Genomic_DNA"/>
</dbReference>
<keyword evidence="1" id="KW-0472">Membrane</keyword>
<comment type="caution">
    <text evidence="2">The sequence shown here is derived from an EMBL/GenBank/DDBJ whole genome shotgun (WGS) entry which is preliminary data.</text>
</comment>
<sequence>MSAVRRRFKLRFLWTWYVLAMIGHLRVCPFRQFQPILFIQVCVVKIGRKIVRLGCPSAQLSASLDRSSSMVSISALGLRRLEKSTLFSPSGST</sequence>
<reference evidence="2" key="2">
    <citation type="submission" date="2023-06" db="EMBL/GenBank/DDBJ databases">
        <authorList>
            <consortium name="Lawrence Berkeley National Laboratory"/>
            <person name="Haridas S."/>
            <person name="Hensen N."/>
            <person name="Bonometti L."/>
            <person name="Westerberg I."/>
            <person name="Brannstrom I.O."/>
            <person name="Guillou S."/>
            <person name="Cros-Aarteil S."/>
            <person name="Calhoun S."/>
            <person name="Kuo A."/>
            <person name="Mondo S."/>
            <person name="Pangilinan J."/>
            <person name="Riley R."/>
            <person name="Labutti K."/>
            <person name="Andreopoulos B."/>
            <person name="Lipzen A."/>
            <person name="Chen C."/>
            <person name="Yanf M."/>
            <person name="Daum C."/>
            <person name="Ng V."/>
            <person name="Clum A."/>
            <person name="Steindorff A."/>
            <person name="Ohm R."/>
            <person name="Martin F."/>
            <person name="Silar P."/>
            <person name="Natvig D."/>
            <person name="Lalanne C."/>
            <person name="Gautier V."/>
            <person name="Ament-Velasquez S.L."/>
            <person name="Kruys A."/>
            <person name="Hutchinson M.I."/>
            <person name="Powell A.J."/>
            <person name="Barry K."/>
            <person name="Miller A.N."/>
            <person name="Grigoriev I.V."/>
            <person name="Debuchy R."/>
            <person name="Gladieux P."/>
            <person name="Thoren M.H."/>
            <person name="Johannesson H."/>
        </authorList>
    </citation>
    <scope>NUCLEOTIDE SEQUENCE</scope>
    <source>
        <strain evidence="2">CBS 958.72</strain>
    </source>
</reference>
<gene>
    <name evidence="2" type="ORF">B0T24DRAFT_415679</name>
</gene>